<dbReference type="RefSeq" id="WP_078086149.1">
    <property type="nucleotide sequence ID" value="NZ_CP007589.1"/>
</dbReference>
<evidence type="ECO:0000313" key="3">
    <source>
        <dbReference type="Proteomes" id="UP000076372"/>
    </source>
</evidence>
<keyword evidence="1 2" id="KW-0812">Transmembrane</keyword>
<feature type="transmembrane region" description="Helical" evidence="1">
    <location>
        <begin position="213"/>
        <end position="237"/>
    </location>
</feature>
<evidence type="ECO:0000256" key="1">
    <source>
        <dbReference type="SAM" id="Phobius"/>
    </source>
</evidence>
<protein>
    <submittedName>
        <fullName evidence="2">Putative transmembrane protein</fullName>
    </submittedName>
</protein>
<keyword evidence="1" id="KW-1133">Transmembrane helix</keyword>
<evidence type="ECO:0000313" key="2">
    <source>
        <dbReference type="EMBL" id="AMW25547.1"/>
    </source>
</evidence>
<dbReference type="Proteomes" id="UP000076372">
    <property type="component" value="Chromosome"/>
</dbReference>
<sequence length="260" mass="30581">MVIPFIFIANNFKYVIFSNIKRRFHEIWYIKSHFIGNVKDHIHILNFHVMTSFFTTQVNAITAIWLFFVVVGYHKINSNNSSIIWRNLVFNWNFLMMIGFLIGIIFGSSRLGNELVNTTKWTVSQSLVTIIVHFVVPGMLLFIYFFEGGGNYYNFKRIYLNWSELLSSTSFPLFYITFILVRAKVYSYDKFVPFRFIYGFLNVENPLIGNSTAGYIIILFILFSIFSILVQLFIFWINNLAYKLKRRKVVIVDGAAPMHE</sequence>
<dbReference type="AlphaFoldDB" id="A0A8D4A232"/>
<proteinExistence type="predicted"/>
<gene>
    <name evidence="2" type="ORF">BC94_0215</name>
</gene>
<dbReference type="EMBL" id="CP007590">
    <property type="protein sequence ID" value="AMW25547.1"/>
    <property type="molecule type" value="Genomic_DNA"/>
</dbReference>
<feature type="transmembrane region" description="Helical" evidence="1">
    <location>
        <begin position="58"/>
        <end position="76"/>
    </location>
</feature>
<feature type="transmembrane region" description="Helical" evidence="1">
    <location>
        <begin position="88"/>
        <end position="107"/>
    </location>
</feature>
<reference evidence="2 3" key="1">
    <citation type="submission" date="2014-04" db="EMBL/GenBank/DDBJ databases">
        <title>Complete genome sequence of Mycoplasma bovis attenuated strain P150.</title>
        <authorList>
            <person name="Qi J."/>
            <person name="Guo A."/>
        </authorList>
    </citation>
    <scope>NUCLEOTIDE SEQUENCE [LARGE SCALE GENOMIC DNA]</scope>
    <source>
        <strain evidence="2 3">HB0801-P150</strain>
    </source>
</reference>
<accession>A0A8D4A232</accession>
<name>A0A8D4A232_MYCBV</name>
<keyword evidence="1" id="KW-0472">Membrane</keyword>
<organism evidence="2 3">
    <name type="scientific">Mycoplasmopsis bovis</name>
    <name type="common">Mycoplasma bovis</name>
    <dbReference type="NCBI Taxonomy" id="28903"/>
    <lineage>
        <taxon>Bacteria</taxon>
        <taxon>Bacillati</taxon>
        <taxon>Mycoplasmatota</taxon>
        <taxon>Mycoplasmoidales</taxon>
        <taxon>Metamycoplasmataceae</taxon>
        <taxon>Mycoplasmopsis</taxon>
    </lineage>
</organism>
<feature type="transmembrane region" description="Helical" evidence="1">
    <location>
        <begin position="158"/>
        <end position="181"/>
    </location>
</feature>
<feature type="transmembrane region" description="Helical" evidence="1">
    <location>
        <begin position="127"/>
        <end position="146"/>
    </location>
</feature>